<accession>A0ABN2T5Z0</accession>
<dbReference type="Proteomes" id="UP001500755">
    <property type="component" value="Unassembled WGS sequence"/>
</dbReference>
<sequence>MSLDTHIPARFDSSNIVDPASVSPENFTITGPDATARGRNRGEQAAEGIARTFEAYSALFTAKGIDTAAQERGAQQSLEALRAWDESQYRELEGVAAGAGLELWQVGLVNGRTEILTLADVEPHECSTLANRDAAAGTAYSVQTWDWHVEFADVWHYHSVEGTEGRRSYAGFAEYGMLGKIGMNDAGVAVHLNILKNAADHAGGVPVHSILAGVLARAGSVQEAIDLVLSAETTSSSVITVTGADRIVMIEIGPQHKQVIEIDGWGVHTNHFIGDEMMDGALELKPVGSTSQARYALLQERVSTAEAPAGTADFLPLMSTSGDEAPVCCVIDPAKPFGERTGTLVTVQFDPAAKVARMSPGNPKDVPHVATTEFSFA</sequence>
<evidence type="ECO:0000313" key="3">
    <source>
        <dbReference type="Proteomes" id="UP001500755"/>
    </source>
</evidence>
<comment type="caution">
    <text evidence="2">The sequence shown here is derived from an EMBL/GenBank/DDBJ whole genome shotgun (WGS) entry which is preliminary data.</text>
</comment>
<dbReference type="Gene3D" id="3.60.60.10">
    <property type="entry name" value="Penicillin V Acylase, Chain A"/>
    <property type="match status" value="1"/>
</dbReference>
<protein>
    <submittedName>
        <fullName evidence="2">C45 family autoproteolytic acyltransferase/hydolase</fullName>
    </submittedName>
</protein>
<dbReference type="InterPro" id="IPR005079">
    <property type="entry name" value="Peptidase_C45_hydrolase"/>
</dbReference>
<organism evidence="2 3">
    <name type="scientific">Brevibacterium samyangense</name>
    <dbReference type="NCBI Taxonomy" id="366888"/>
    <lineage>
        <taxon>Bacteria</taxon>
        <taxon>Bacillati</taxon>
        <taxon>Actinomycetota</taxon>
        <taxon>Actinomycetes</taxon>
        <taxon>Micrococcales</taxon>
        <taxon>Brevibacteriaceae</taxon>
        <taxon>Brevibacterium</taxon>
    </lineage>
</organism>
<proteinExistence type="predicted"/>
<dbReference type="RefSeq" id="WP_344306485.1">
    <property type="nucleotide sequence ID" value="NZ_BAAANO010000004.1"/>
</dbReference>
<dbReference type="PANTHER" id="PTHR34180">
    <property type="entry name" value="PEPTIDASE C45"/>
    <property type="match status" value="1"/>
</dbReference>
<dbReference type="InterPro" id="IPR047794">
    <property type="entry name" value="C45_proenzyme-like"/>
</dbReference>
<dbReference type="NCBIfam" id="NF040521">
    <property type="entry name" value="C45_proenzyme"/>
    <property type="match status" value="1"/>
</dbReference>
<keyword evidence="2" id="KW-0808">Transferase</keyword>
<dbReference type="InterPro" id="IPR047801">
    <property type="entry name" value="Peptidase_C45"/>
</dbReference>
<dbReference type="Pfam" id="PF03417">
    <property type="entry name" value="AAT"/>
    <property type="match status" value="1"/>
</dbReference>
<name>A0ABN2T5Z0_9MICO</name>
<evidence type="ECO:0000259" key="1">
    <source>
        <dbReference type="Pfam" id="PF03417"/>
    </source>
</evidence>
<keyword evidence="2" id="KW-0012">Acyltransferase</keyword>
<gene>
    <name evidence="2" type="ORF">GCM10009755_03910</name>
</gene>
<reference evidence="2 3" key="1">
    <citation type="journal article" date="2019" name="Int. J. Syst. Evol. Microbiol.">
        <title>The Global Catalogue of Microorganisms (GCM) 10K type strain sequencing project: providing services to taxonomists for standard genome sequencing and annotation.</title>
        <authorList>
            <consortium name="The Broad Institute Genomics Platform"/>
            <consortium name="The Broad Institute Genome Sequencing Center for Infectious Disease"/>
            <person name="Wu L."/>
            <person name="Ma J."/>
        </authorList>
    </citation>
    <scope>NUCLEOTIDE SEQUENCE [LARGE SCALE GENOMIC DNA]</scope>
    <source>
        <strain evidence="2 3">JCM 14546</strain>
    </source>
</reference>
<dbReference type="Gene3D" id="1.10.10.2120">
    <property type="match status" value="1"/>
</dbReference>
<dbReference type="PANTHER" id="PTHR34180:SF1">
    <property type="entry name" value="BETA-ALANYL-DOPAMINE_CARCININE HYDROLASE"/>
    <property type="match status" value="1"/>
</dbReference>
<keyword evidence="3" id="KW-1185">Reference proteome</keyword>
<feature type="domain" description="Peptidase C45 hydrolase" evidence="1">
    <location>
        <begin position="138"/>
        <end position="364"/>
    </location>
</feature>
<evidence type="ECO:0000313" key="2">
    <source>
        <dbReference type="EMBL" id="GAA1999558.1"/>
    </source>
</evidence>
<dbReference type="GO" id="GO:0016746">
    <property type="term" value="F:acyltransferase activity"/>
    <property type="evidence" value="ECO:0007669"/>
    <property type="project" value="UniProtKB-KW"/>
</dbReference>
<dbReference type="EMBL" id="BAAANO010000004">
    <property type="protein sequence ID" value="GAA1999558.1"/>
    <property type="molecule type" value="Genomic_DNA"/>
</dbReference>